<comment type="caution">
    <text evidence="1">The sequence shown here is derived from an EMBL/GenBank/DDBJ whole genome shotgun (WGS) entry which is preliminary data.</text>
</comment>
<gene>
    <name evidence="1" type="ORF">HGA05_18720</name>
</gene>
<accession>A0A846WPV7</accession>
<dbReference type="Gene3D" id="3.10.450.50">
    <property type="match status" value="1"/>
</dbReference>
<protein>
    <submittedName>
        <fullName evidence="1">Ester cyclase</fullName>
    </submittedName>
</protein>
<dbReference type="AlphaFoldDB" id="A0A846WPV7"/>
<reference evidence="1 2" key="1">
    <citation type="submission" date="2020-04" db="EMBL/GenBank/DDBJ databases">
        <title>MicrobeNet Type strains.</title>
        <authorList>
            <person name="Nicholson A.C."/>
        </authorList>
    </citation>
    <scope>NUCLEOTIDE SEQUENCE [LARGE SCALE GENOMIC DNA]</scope>
    <source>
        <strain evidence="1 2">ATCC BAA-14</strain>
    </source>
</reference>
<evidence type="ECO:0000313" key="1">
    <source>
        <dbReference type="EMBL" id="NKY03605.1"/>
    </source>
</evidence>
<dbReference type="EMBL" id="JAAXPC010000011">
    <property type="protein sequence ID" value="NKY03605.1"/>
    <property type="molecule type" value="Genomic_DNA"/>
</dbReference>
<proteinExistence type="predicted"/>
<dbReference type="RefSeq" id="WP_006370645.1">
    <property type="nucleotide sequence ID" value="NZ_CP116236.1"/>
</dbReference>
<evidence type="ECO:0000313" key="2">
    <source>
        <dbReference type="Proteomes" id="UP000563898"/>
    </source>
</evidence>
<sequence length="149" mass="16262">MSTHPDTTHTLGPAAAPTTDPGIDLYTRWADLWNGLITADALMAPRFRLRYAQAGAESINEIDDPATFTDFIGEFRAQRAGIHYTPDDPVLTDMGADGTGHVCRPYLAVIPATDAEPERRISGTDILRAENGRIVEVWSVSSPGRPFRP</sequence>
<dbReference type="InterPro" id="IPR032710">
    <property type="entry name" value="NTF2-like_dom_sf"/>
</dbReference>
<dbReference type="SUPFAM" id="SSF54427">
    <property type="entry name" value="NTF2-like"/>
    <property type="match status" value="1"/>
</dbReference>
<organism evidence="1 2">
    <name type="scientific">Gordonia polyisoprenivorans</name>
    <dbReference type="NCBI Taxonomy" id="84595"/>
    <lineage>
        <taxon>Bacteria</taxon>
        <taxon>Bacillati</taxon>
        <taxon>Actinomycetota</taxon>
        <taxon>Actinomycetes</taxon>
        <taxon>Mycobacteriales</taxon>
        <taxon>Gordoniaceae</taxon>
        <taxon>Gordonia</taxon>
    </lineage>
</organism>
<dbReference type="Proteomes" id="UP000563898">
    <property type="component" value="Unassembled WGS sequence"/>
</dbReference>
<name>A0A846WPV7_9ACTN</name>